<organism evidence="1 2">
    <name type="scientific">Solanum commersonii</name>
    <name type="common">Commerson's wild potato</name>
    <name type="synonym">Commerson's nightshade</name>
    <dbReference type="NCBI Taxonomy" id="4109"/>
    <lineage>
        <taxon>Eukaryota</taxon>
        <taxon>Viridiplantae</taxon>
        <taxon>Streptophyta</taxon>
        <taxon>Embryophyta</taxon>
        <taxon>Tracheophyta</taxon>
        <taxon>Spermatophyta</taxon>
        <taxon>Magnoliopsida</taxon>
        <taxon>eudicotyledons</taxon>
        <taxon>Gunneridae</taxon>
        <taxon>Pentapetalae</taxon>
        <taxon>asterids</taxon>
        <taxon>lamiids</taxon>
        <taxon>Solanales</taxon>
        <taxon>Solanaceae</taxon>
        <taxon>Solanoideae</taxon>
        <taxon>Solaneae</taxon>
        <taxon>Solanum</taxon>
    </lineage>
</organism>
<proteinExistence type="predicted"/>
<sequence length="117" mass="13901">MNIIKKKSTVKNSRKEKYDITQHLDLLNKWTIPNISRRTIYQMGTFEKLGLKQVGYLSIYAYQFSTCSFQAPYYAWSTRKFIAALRDGRNHNCSTNFYTKFWSKLLSKALERKAIKR</sequence>
<keyword evidence="2" id="KW-1185">Reference proteome</keyword>
<dbReference type="Proteomes" id="UP000824120">
    <property type="component" value="Chromosome 11"/>
</dbReference>
<evidence type="ECO:0000313" key="1">
    <source>
        <dbReference type="EMBL" id="KAG5576986.1"/>
    </source>
</evidence>
<name>A0A9J5WN67_SOLCO</name>
<dbReference type="EMBL" id="JACXVP010000011">
    <property type="protein sequence ID" value="KAG5576986.1"/>
    <property type="molecule type" value="Genomic_DNA"/>
</dbReference>
<evidence type="ECO:0000313" key="2">
    <source>
        <dbReference type="Proteomes" id="UP000824120"/>
    </source>
</evidence>
<gene>
    <name evidence="1" type="ORF">H5410_057120</name>
</gene>
<protein>
    <submittedName>
        <fullName evidence="1">Uncharacterized protein</fullName>
    </submittedName>
</protein>
<accession>A0A9J5WN67</accession>
<comment type="caution">
    <text evidence="1">The sequence shown here is derived from an EMBL/GenBank/DDBJ whole genome shotgun (WGS) entry which is preliminary data.</text>
</comment>
<dbReference type="AlphaFoldDB" id="A0A9J5WN67"/>
<reference evidence="1 2" key="1">
    <citation type="submission" date="2020-09" db="EMBL/GenBank/DDBJ databases">
        <title>De no assembly of potato wild relative species, Solanum commersonii.</title>
        <authorList>
            <person name="Cho K."/>
        </authorList>
    </citation>
    <scope>NUCLEOTIDE SEQUENCE [LARGE SCALE GENOMIC DNA]</scope>
    <source>
        <strain evidence="1">LZ3.2</strain>
        <tissue evidence="1">Leaf</tissue>
    </source>
</reference>